<feature type="region of interest" description="Disordered" evidence="1">
    <location>
        <begin position="274"/>
        <end position="301"/>
    </location>
</feature>
<protein>
    <submittedName>
        <fullName evidence="2">Uncharacterized protein</fullName>
    </submittedName>
</protein>
<dbReference type="EMBL" id="CP108188">
    <property type="protein sequence ID" value="WTR67809.1"/>
    <property type="molecule type" value="Genomic_DNA"/>
</dbReference>
<accession>A0ABZ1L1Q8</accession>
<dbReference type="Proteomes" id="UP001622594">
    <property type="component" value="Chromosome"/>
</dbReference>
<reference evidence="2 4" key="1">
    <citation type="submission" date="2022-10" db="EMBL/GenBank/DDBJ databases">
        <title>The complete genomes of actinobacterial strains from the NBC collection.</title>
        <authorList>
            <person name="Joergensen T.S."/>
            <person name="Alvarez Arevalo M."/>
            <person name="Sterndorff E.B."/>
            <person name="Faurdal D."/>
            <person name="Vuksanovic O."/>
            <person name="Mourched A.-S."/>
            <person name="Charusanti P."/>
            <person name="Shaw S."/>
            <person name="Blin K."/>
            <person name="Weber T."/>
        </authorList>
    </citation>
    <scope>NUCLEOTIDE SEQUENCE [LARGE SCALE GENOMIC DNA]</scope>
    <source>
        <strain evidence="2 4">NBC_00123</strain>
    </source>
</reference>
<evidence type="ECO:0000313" key="2">
    <source>
        <dbReference type="EMBL" id="WTR67809.1"/>
    </source>
</evidence>
<dbReference type="EMBL" id="CP108188">
    <property type="protein sequence ID" value="WTR75209.1"/>
    <property type="molecule type" value="Genomic_DNA"/>
</dbReference>
<gene>
    <name evidence="2" type="ORF">OG814_00205</name>
    <name evidence="3" type="ORF">OG814_41125</name>
</gene>
<organism evidence="2 4">
    <name type="scientific">Streptomyces zaomyceticus</name>
    <dbReference type="NCBI Taxonomy" id="68286"/>
    <lineage>
        <taxon>Bacteria</taxon>
        <taxon>Bacillati</taxon>
        <taxon>Actinomycetota</taxon>
        <taxon>Actinomycetes</taxon>
        <taxon>Kitasatosporales</taxon>
        <taxon>Streptomycetaceae</taxon>
        <taxon>Streptomyces</taxon>
    </lineage>
</organism>
<sequence length="301" mass="33638">MDEQTGTTAPQFSTWPQMKIARASQHLADLRARINLWAAATPYTVEPRISGDRTTVSFLAKVAVPPPTDEWSLYLGDALHALRSALDACVWELAHLDGHEPPKPRMVGFPDCRSEADWNRARRDKLQTVPDLYAERIKQVQPFSAHPQQPNLSALAVLSYLDNQDKHRASIRLNLDGNQIQQNFGVKMMEGERVDPPLEVVGHFVPFEDGAVVLETRHSGRIDSVLGTCGVGLQITFDTELGREVLGMVDAMIMQVHQVLEFILSAQPAAESEEPAEEEVWQDMTFVPSQDGKSARYVHEH</sequence>
<dbReference type="RefSeq" id="WP_398169729.1">
    <property type="nucleotide sequence ID" value="NZ_CP108188.1"/>
</dbReference>
<keyword evidence="4" id="KW-1185">Reference proteome</keyword>
<name>A0ABZ1L1Q8_9ACTN</name>
<evidence type="ECO:0000313" key="4">
    <source>
        <dbReference type="Proteomes" id="UP001622594"/>
    </source>
</evidence>
<evidence type="ECO:0000313" key="3">
    <source>
        <dbReference type="EMBL" id="WTR75209.1"/>
    </source>
</evidence>
<evidence type="ECO:0000256" key="1">
    <source>
        <dbReference type="SAM" id="MobiDB-lite"/>
    </source>
</evidence>
<proteinExistence type="predicted"/>